<dbReference type="RefSeq" id="WP_198074328.1">
    <property type="nucleotide sequence ID" value="NZ_JAEDAE010000001.1"/>
</dbReference>
<dbReference type="SUPFAM" id="SSF74653">
    <property type="entry name" value="TolA/TonB C-terminal domain"/>
    <property type="match status" value="1"/>
</dbReference>
<sequence length="170" mass="18479">MKHGILTAIGCVLGHLAHAQTYAAPGMPLHLQRGLPVVSALPPKPPTKSETVAQPLSPVIPRFWHAPDSVKLKAAKPFYQFTGSKLTYPANTMRAEIEGNFSARLTVMTDGSVGSVIITRREVIGDAVPLYYARGLTDLEAEIVRVMKLVRFEPGAAADTITITSRFRMQ</sequence>
<dbReference type="EMBL" id="JAEDAE010000001">
    <property type="protein sequence ID" value="MBH8557040.1"/>
    <property type="molecule type" value="Genomic_DNA"/>
</dbReference>
<evidence type="ECO:0000313" key="1">
    <source>
        <dbReference type="EMBL" id="MBH8557040.1"/>
    </source>
</evidence>
<protein>
    <recommendedName>
        <fullName evidence="3">TonB C-terminal domain-containing protein</fullName>
    </recommendedName>
</protein>
<dbReference type="Proteomes" id="UP000625631">
    <property type="component" value="Unassembled WGS sequence"/>
</dbReference>
<evidence type="ECO:0000313" key="2">
    <source>
        <dbReference type="Proteomes" id="UP000625631"/>
    </source>
</evidence>
<evidence type="ECO:0008006" key="3">
    <source>
        <dbReference type="Google" id="ProtNLM"/>
    </source>
</evidence>
<gene>
    <name evidence="1" type="ORF">I7X13_03205</name>
</gene>
<organism evidence="1 2">
    <name type="scientific">Hymenobacter negativus</name>
    <dbReference type="NCBI Taxonomy" id="2795026"/>
    <lineage>
        <taxon>Bacteria</taxon>
        <taxon>Pseudomonadati</taxon>
        <taxon>Bacteroidota</taxon>
        <taxon>Cytophagia</taxon>
        <taxon>Cytophagales</taxon>
        <taxon>Hymenobacteraceae</taxon>
        <taxon>Hymenobacter</taxon>
    </lineage>
</organism>
<name>A0ABS0Q312_9BACT</name>
<keyword evidence="2" id="KW-1185">Reference proteome</keyword>
<comment type="caution">
    <text evidence="1">The sequence shown here is derived from an EMBL/GenBank/DDBJ whole genome shotgun (WGS) entry which is preliminary data.</text>
</comment>
<dbReference type="Gene3D" id="3.30.1150.10">
    <property type="match status" value="1"/>
</dbReference>
<proteinExistence type="predicted"/>
<reference evidence="1 2" key="1">
    <citation type="submission" date="2020-12" db="EMBL/GenBank/DDBJ databases">
        <title>Hymenobacter sp.</title>
        <authorList>
            <person name="Kim M.K."/>
        </authorList>
    </citation>
    <scope>NUCLEOTIDE SEQUENCE [LARGE SCALE GENOMIC DNA]</scope>
    <source>
        <strain evidence="1 2">BT442</strain>
    </source>
</reference>
<accession>A0ABS0Q312</accession>